<dbReference type="EMBL" id="JAGTXB010000001">
    <property type="protein sequence ID" value="MBS0026227.1"/>
    <property type="molecule type" value="Genomic_DNA"/>
</dbReference>
<feature type="chain" id="PRO_5045796100" description="Outer membrane protein beta-barrel domain-containing protein" evidence="1">
    <location>
        <begin position="21"/>
        <end position="194"/>
    </location>
</feature>
<feature type="signal peptide" evidence="1">
    <location>
        <begin position="1"/>
        <end position="20"/>
    </location>
</feature>
<dbReference type="Proteomes" id="UP000676386">
    <property type="component" value="Unassembled WGS sequence"/>
</dbReference>
<protein>
    <recommendedName>
        <fullName evidence="4">Outer membrane protein beta-barrel domain-containing protein</fullName>
    </recommendedName>
</protein>
<proteinExistence type="predicted"/>
<comment type="caution">
    <text evidence="2">The sequence shown here is derived from an EMBL/GenBank/DDBJ whole genome shotgun (WGS) entry which is preliminary data.</text>
</comment>
<reference evidence="2 3" key="1">
    <citation type="submission" date="2021-04" db="EMBL/GenBank/DDBJ databases">
        <title>Chitinophaga sp. nov., isolated from the rhizosphere soil.</title>
        <authorList>
            <person name="He S."/>
        </authorList>
    </citation>
    <scope>NUCLEOTIDE SEQUENCE [LARGE SCALE GENOMIC DNA]</scope>
    <source>
        <strain evidence="2 3">2R12</strain>
    </source>
</reference>
<evidence type="ECO:0008006" key="4">
    <source>
        <dbReference type="Google" id="ProtNLM"/>
    </source>
</evidence>
<accession>A0ABS5ITE0</accession>
<evidence type="ECO:0000313" key="2">
    <source>
        <dbReference type="EMBL" id="MBS0026227.1"/>
    </source>
</evidence>
<dbReference type="RefSeq" id="WP_211971351.1">
    <property type="nucleotide sequence ID" value="NZ_CBFHAM010000005.1"/>
</dbReference>
<organism evidence="2 3">
    <name type="scientific">Chitinophaga hostae</name>
    <dbReference type="NCBI Taxonomy" id="2831022"/>
    <lineage>
        <taxon>Bacteria</taxon>
        <taxon>Pseudomonadati</taxon>
        <taxon>Bacteroidota</taxon>
        <taxon>Chitinophagia</taxon>
        <taxon>Chitinophagales</taxon>
        <taxon>Chitinophagaceae</taxon>
        <taxon>Chitinophaga</taxon>
    </lineage>
</organism>
<keyword evidence="1" id="KW-0732">Signal</keyword>
<name>A0ABS5ITE0_9BACT</name>
<evidence type="ECO:0000256" key="1">
    <source>
        <dbReference type="SAM" id="SignalP"/>
    </source>
</evidence>
<evidence type="ECO:0000313" key="3">
    <source>
        <dbReference type="Proteomes" id="UP000676386"/>
    </source>
</evidence>
<gene>
    <name evidence="2" type="ORF">KE626_02780</name>
</gene>
<sequence length="194" mass="21899">MPIRTLITVIALFFSHSLFAQITRHSRHTDSLSHTPYLPGLRSFTQAAYISFWGPGAFAAMNYDIRFNGTNQGLGVRAGLGVAPDYSEKWYNRKGQVTGTIRRPVMLTIPFGLNYIIGTGKHFMEVGTGMTYLSDDSLCYDDITTSYTWLGWVSMNYRRTVGKHLLMRVGLTAMASKRYVAPFPTPEWGMGFRF</sequence>
<keyword evidence="3" id="KW-1185">Reference proteome</keyword>